<evidence type="ECO:0000256" key="1">
    <source>
        <dbReference type="SAM" id="SignalP"/>
    </source>
</evidence>
<keyword evidence="1" id="KW-0732">Signal</keyword>
<dbReference type="AlphaFoldDB" id="A0AAV4J030"/>
<proteinExistence type="predicted"/>
<protein>
    <recommendedName>
        <fullName evidence="4">Fibrinogen C-terminal domain-containing protein</fullName>
    </recommendedName>
</protein>
<dbReference type="EMBL" id="BMAT01013532">
    <property type="protein sequence ID" value="GFS14797.1"/>
    <property type="molecule type" value="Genomic_DNA"/>
</dbReference>
<accession>A0AAV4J030</accession>
<evidence type="ECO:0000313" key="2">
    <source>
        <dbReference type="EMBL" id="GFS14797.1"/>
    </source>
</evidence>
<dbReference type="Proteomes" id="UP000762676">
    <property type="component" value="Unassembled WGS sequence"/>
</dbReference>
<comment type="caution">
    <text evidence="2">The sequence shown here is derived from an EMBL/GenBank/DDBJ whole genome shotgun (WGS) entry which is preliminary data.</text>
</comment>
<reference evidence="2 3" key="1">
    <citation type="journal article" date="2021" name="Elife">
        <title>Chloroplast acquisition without the gene transfer in kleptoplastic sea slugs, Plakobranchus ocellatus.</title>
        <authorList>
            <person name="Maeda T."/>
            <person name="Takahashi S."/>
            <person name="Yoshida T."/>
            <person name="Shimamura S."/>
            <person name="Takaki Y."/>
            <person name="Nagai Y."/>
            <person name="Toyoda A."/>
            <person name="Suzuki Y."/>
            <person name="Arimoto A."/>
            <person name="Ishii H."/>
            <person name="Satoh N."/>
            <person name="Nishiyama T."/>
            <person name="Hasebe M."/>
            <person name="Maruyama T."/>
            <person name="Minagawa J."/>
            <person name="Obokata J."/>
            <person name="Shigenobu S."/>
        </authorList>
    </citation>
    <scope>NUCLEOTIDE SEQUENCE [LARGE SCALE GENOMIC DNA]</scope>
</reference>
<name>A0AAV4J030_9GAST</name>
<feature type="signal peptide" evidence="1">
    <location>
        <begin position="1"/>
        <end position="21"/>
    </location>
</feature>
<evidence type="ECO:0000313" key="3">
    <source>
        <dbReference type="Proteomes" id="UP000762676"/>
    </source>
</evidence>
<organism evidence="2 3">
    <name type="scientific">Elysia marginata</name>
    <dbReference type="NCBI Taxonomy" id="1093978"/>
    <lineage>
        <taxon>Eukaryota</taxon>
        <taxon>Metazoa</taxon>
        <taxon>Spiralia</taxon>
        <taxon>Lophotrochozoa</taxon>
        <taxon>Mollusca</taxon>
        <taxon>Gastropoda</taxon>
        <taxon>Heterobranchia</taxon>
        <taxon>Euthyneura</taxon>
        <taxon>Panpulmonata</taxon>
        <taxon>Sacoglossa</taxon>
        <taxon>Placobranchoidea</taxon>
        <taxon>Plakobranchidae</taxon>
        <taxon>Elysia</taxon>
    </lineage>
</organism>
<sequence length="615" mass="68885">MASIGLMICVLLMMCFHSCEGFDFTINHQVSNLSSVSDVRQVCGVLQCSERIPRQPSDQGNNFRKLTSLAVYKNHVRGYYSSSDRWEMLASMTSQHRALSRVSDGMQISGELSDLQAQLSLKLTKPLDCRQSQFLCMAVFVDSQGWKSVKKSLIGEAVGSHPDFDIQVQSAQSSVHETKVSDSETGSALTIAHLVDSVQMRLDRVESRLEDSLKSLENRLKDKVGNSQMTINNRIGEVDGTVLGKFEALGGRMNNLENRLEDKIGNLHNRVLQALGDTKKTNSGDGDVPTLLASKLDALENTLKINTEHLENYVNKQIESTDTIKQFSNQLVPVMKSVQSIEKNLTSFNTFINTQTTTNQLAAVSKTENAMLRTLVSDVTSLSNVTQSLSSKLDVLKKAYAGGALLPVEEFSDPLGVGTKVWRLVFRGTAYNDIPLYPAYLHGTRVPIDVEEGCKQFNKSLPCVNYYRNREALDEWSGVDEILFAIYKDNQMVKKIIFNGKDSTYTNWFAADRVIHSSWADLKTQPHNFFSMKGFFTQPGHVRRWYINREHRGSCNGFNGWFYVRDDVANVCSADTTAARPLFQYATGNTYSVWTSQEVARADAFGVFLKYELSK</sequence>
<keyword evidence="3" id="KW-1185">Reference proteome</keyword>
<feature type="chain" id="PRO_5043439143" description="Fibrinogen C-terminal domain-containing protein" evidence="1">
    <location>
        <begin position="22"/>
        <end position="615"/>
    </location>
</feature>
<gene>
    <name evidence="2" type="ORF">ElyMa_006755200</name>
</gene>
<evidence type="ECO:0008006" key="4">
    <source>
        <dbReference type="Google" id="ProtNLM"/>
    </source>
</evidence>